<dbReference type="Pfam" id="PF13246">
    <property type="entry name" value="Cation_ATPase"/>
    <property type="match status" value="1"/>
</dbReference>
<dbReference type="InterPro" id="IPR023299">
    <property type="entry name" value="ATPase_P-typ_cyto_dom_N"/>
</dbReference>
<dbReference type="Proteomes" id="UP001314170">
    <property type="component" value="Unassembled WGS sequence"/>
</dbReference>
<proteinExistence type="predicted"/>
<dbReference type="GO" id="GO:0140326">
    <property type="term" value="F:ATPase-coupled intramembrane lipid transporter activity"/>
    <property type="evidence" value="ECO:0007669"/>
    <property type="project" value="TreeGrafter"/>
</dbReference>
<keyword evidence="2" id="KW-1185">Reference proteome</keyword>
<protein>
    <submittedName>
        <fullName evidence="1">Uncharacterized protein</fullName>
    </submittedName>
</protein>
<dbReference type="GO" id="GO:0045332">
    <property type="term" value="P:phospholipid translocation"/>
    <property type="evidence" value="ECO:0007669"/>
    <property type="project" value="TreeGrafter"/>
</dbReference>
<evidence type="ECO:0000313" key="2">
    <source>
        <dbReference type="Proteomes" id="UP001314170"/>
    </source>
</evidence>
<evidence type="ECO:0000313" key="1">
    <source>
        <dbReference type="EMBL" id="CAK7323989.1"/>
    </source>
</evidence>
<reference evidence="1 2" key="1">
    <citation type="submission" date="2024-01" db="EMBL/GenBank/DDBJ databases">
        <authorList>
            <person name="Waweru B."/>
        </authorList>
    </citation>
    <scope>NUCLEOTIDE SEQUENCE [LARGE SCALE GENOMIC DNA]</scope>
</reference>
<dbReference type="EMBL" id="CAWUPB010000221">
    <property type="protein sequence ID" value="CAK7323989.1"/>
    <property type="molecule type" value="Genomic_DNA"/>
</dbReference>
<dbReference type="GO" id="GO:0000166">
    <property type="term" value="F:nucleotide binding"/>
    <property type="evidence" value="ECO:0007669"/>
    <property type="project" value="InterPro"/>
</dbReference>
<dbReference type="PANTHER" id="PTHR24092">
    <property type="entry name" value="PROBABLE PHOSPHOLIPID-TRANSPORTING ATPASE"/>
    <property type="match status" value="1"/>
</dbReference>
<sequence>MMEAPTGLRHDGDGMEVGGDEVLMVDLILVGKGNGMKGVDRLDGRDFEEQTKEHIGEYADVGLRTLVLAYRELDEEEYDDSDCEEMTEEVAEKIERDLILLSAIAVEDKLQNEAVWSLIIKIWVLTGDKMDTAGGEGKVDGSTFLGEKIWFVMGMNYASFSEVYMETAHVDKFKTMEEVKDFKERFRASSVQLQDNECSKIVQVFLKFVLHHLVSKLIHSYATFLEMARMRVGDDYAVESENICLEEANIVRTKWKKLEAFLLGDGERLGLHFGLLKGEFMVTVKRWKMYLQQLNDYMIVQ</sequence>
<dbReference type="Gene3D" id="3.40.1110.10">
    <property type="entry name" value="Calcium-transporting ATPase, cytoplasmic domain N"/>
    <property type="match status" value="1"/>
</dbReference>
<dbReference type="PANTHER" id="PTHR24092:SF70">
    <property type="entry name" value="PHOSPHOLIPID-TRANSPORTING ATPASE"/>
    <property type="match status" value="1"/>
</dbReference>
<name>A0AAV1QSI4_9ROSI</name>
<organism evidence="1 2">
    <name type="scientific">Dovyalis caffra</name>
    <dbReference type="NCBI Taxonomy" id="77055"/>
    <lineage>
        <taxon>Eukaryota</taxon>
        <taxon>Viridiplantae</taxon>
        <taxon>Streptophyta</taxon>
        <taxon>Embryophyta</taxon>
        <taxon>Tracheophyta</taxon>
        <taxon>Spermatophyta</taxon>
        <taxon>Magnoliopsida</taxon>
        <taxon>eudicotyledons</taxon>
        <taxon>Gunneridae</taxon>
        <taxon>Pentapetalae</taxon>
        <taxon>rosids</taxon>
        <taxon>fabids</taxon>
        <taxon>Malpighiales</taxon>
        <taxon>Salicaceae</taxon>
        <taxon>Flacourtieae</taxon>
        <taxon>Dovyalis</taxon>
    </lineage>
</organism>
<dbReference type="SUPFAM" id="SSF81660">
    <property type="entry name" value="Metal cation-transporting ATPase, ATP-binding domain N"/>
    <property type="match status" value="1"/>
</dbReference>
<dbReference type="AlphaFoldDB" id="A0AAV1QSI4"/>
<comment type="caution">
    <text evidence="1">The sequence shown here is derived from an EMBL/GenBank/DDBJ whole genome shotgun (WGS) entry which is preliminary data.</text>
</comment>
<dbReference type="GO" id="GO:0005886">
    <property type="term" value="C:plasma membrane"/>
    <property type="evidence" value="ECO:0007669"/>
    <property type="project" value="TreeGrafter"/>
</dbReference>
<accession>A0AAV1QSI4</accession>
<gene>
    <name evidence="1" type="ORF">DCAF_LOCUS1622</name>
</gene>